<comment type="caution">
    <text evidence="1">The sequence shown here is derived from an EMBL/GenBank/DDBJ whole genome shotgun (WGS) entry which is preliminary data.</text>
</comment>
<gene>
    <name evidence="1" type="ORF">LOK49_LG01G03812</name>
</gene>
<sequence length="107" mass="11770">MDHDFDIEEAKRKVGIIFATMALSKAVNSSSLSSLEAKALLNSSWWETFLLQIIVTWKASLVIGQEVSFGLSFLLILILILPPTESLKTWIGLPSQTLNFSISASVT</sequence>
<accession>A0ACC0J065</accession>
<evidence type="ECO:0000313" key="2">
    <source>
        <dbReference type="Proteomes" id="UP001060215"/>
    </source>
</evidence>
<evidence type="ECO:0000313" key="1">
    <source>
        <dbReference type="EMBL" id="KAI8029861.1"/>
    </source>
</evidence>
<reference evidence="1 2" key="1">
    <citation type="journal article" date="2022" name="Plant J.">
        <title>Chromosome-level genome of Camellia lanceoleosa provides a valuable resource for understanding genome evolution and self-incompatibility.</title>
        <authorList>
            <person name="Gong W."/>
            <person name="Xiao S."/>
            <person name="Wang L."/>
            <person name="Liao Z."/>
            <person name="Chang Y."/>
            <person name="Mo W."/>
            <person name="Hu G."/>
            <person name="Li W."/>
            <person name="Zhao G."/>
            <person name="Zhu H."/>
            <person name="Hu X."/>
            <person name="Ji K."/>
            <person name="Xiang X."/>
            <person name="Song Q."/>
            <person name="Yuan D."/>
            <person name="Jin S."/>
            <person name="Zhang L."/>
        </authorList>
    </citation>
    <scope>NUCLEOTIDE SEQUENCE [LARGE SCALE GENOMIC DNA]</scope>
    <source>
        <strain evidence="1">SQ_2022a</strain>
    </source>
</reference>
<organism evidence="1 2">
    <name type="scientific">Camellia lanceoleosa</name>
    <dbReference type="NCBI Taxonomy" id="1840588"/>
    <lineage>
        <taxon>Eukaryota</taxon>
        <taxon>Viridiplantae</taxon>
        <taxon>Streptophyta</taxon>
        <taxon>Embryophyta</taxon>
        <taxon>Tracheophyta</taxon>
        <taxon>Spermatophyta</taxon>
        <taxon>Magnoliopsida</taxon>
        <taxon>eudicotyledons</taxon>
        <taxon>Gunneridae</taxon>
        <taxon>Pentapetalae</taxon>
        <taxon>asterids</taxon>
        <taxon>Ericales</taxon>
        <taxon>Theaceae</taxon>
        <taxon>Camellia</taxon>
    </lineage>
</organism>
<dbReference type="EMBL" id="CM045758">
    <property type="protein sequence ID" value="KAI8029861.1"/>
    <property type="molecule type" value="Genomic_DNA"/>
</dbReference>
<name>A0ACC0J065_9ERIC</name>
<keyword evidence="2" id="KW-1185">Reference proteome</keyword>
<protein>
    <submittedName>
        <fullName evidence="1">Uncharacterized protein</fullName>
    </submittedName>
</protein>
<proteinExistence type="predicted"/>
<dbReference type="Proteomes" id="UP001060215">
    <property type="component" value="Chromosome 1"/>
</dbReference>